<dbReference type="PANTHER" id="PTHR35813:SF1">
    <property type="entry name" value="INNER MEMBRANE PROTEIN YBAN"/>
    <property type="match status" value="1"/>
</dbReference>
<keyword evidence="5" id="KW-1185">Reference proteome</keyword>
<dbReference type="EMBL" id="LR738855">
    <property type="protein sequence ID" value="VZH86483.1"/>
    <property type="molecule type" value="Genomic_DNA"/>
</dbReference>
<accession>A0A6I8MEE7</accession>
<name>A0A6I8MEE7_9CORY</name>
<gene>
    <name evidence="3" type="ORF">FRC0190_02388</name>
    <name evidence="2" type="ORF">P8T80_00365</name>
</gene>
<dbReference type="InterPro" id="IPR007401">
    <property type="entry name" value="DUF454"/>
</dbReference>
<evidence type="ECO:0000256" key="1">
    <source>
        <dbReference type="SAM" id="Phobius"/>
    </source>
</evidence>
<reference evidence="2 5" key="2">
    <citation type="submission" date="2023-03" db="EMBL/GenBank/DDBJ databases">
        <title>Whole genome sequence of the first Corynebacterium rouxii strains isolated in Brazil: a recent member of Corynebacterium diphtheriae complex.</title>
        <authorList>
            <person name="Vieira V."/>
            <person name="Ramos J.N."/>
            <person name="Araujo M.R.B."/>
            <person name="Baio P.V."/>
            <person name="Sant'Anna L.O."/>
            <person name="Veras J.F.C."/>
            <person name="Vieira E.M.D."/>
            <person name="Sousa M.A.B."/>
            <person name="Camargo C.H."/>
            <person name="Sacchi C.T."/>
            <person name="Campos K.R."/>
            <person name="Santos M.B.N."/>
            <person name="Bokermann S."/>
            <person name="Alvim L.B."/>
            <person name="Santos L.S."/>
            <person name="Mattos-Guaraldi A.L."/>
        </authorList>
    </citation>
    <scope>NUCLEOTIDE SEQUENCE [LARGE SCALE GENOMIC DNA]</scope>
    <source>
        <strain evidence="2 5">70862</strain>
    </source>
</reference>
<proteinExistence type="predicted"/>
<reference evidence="3 4" key="1">
    <citation type="submission" date="2019-11" db="EMBL/GenBank/DDBJ databases">
        <authorList>
            <person name="Brisse S."/>
        </authorList>
    </citation>
    <scope>NUCLEOTIDE SEQUENCE [LARGE SCALE GENOMIC DNA]</scope>
    <source>
        <strain evidence="3">FRC0190</strain>
    </source>
</reference>
<dbReference type="KEGG" id="crf:FRC0190_02388"/>
<sequence>MIKPLLLAIGCVSVALGVAGVVLPLVPTTPFLLLAGVCFAKSSDRFHTWLMEHRILGPYIHNWRNRQMTYKDKVRTVAAIWVSMLSSATITYITLETIIPAIVLPLMACVATLHISRMNPAMVEE</sequence>
<dbReference type="AlphaFoldDB" id="A0A6I8MEE7"/>
<dbReference type="PANTHER" id="PTHR35813">
    <property type="entry name" value="INNER MEMBRANE PROTEIN YBAN"/>
    <property type="match status" value="1"/>
</dbReference>
<dbReference type="EMBL" id="JARUHM010000001">
    <property type="protein sequence ID" value="MDT9409864.1"/>
    <property type="molecule type" value="Genomic_DNA"/>
</dbReference>
<keyword evidence="1" id="KW-0472">Membrane</keyword>
<dbReference type="Proteomes" id="UP000423525">
    <property type="component" value="Chromosome"/>
</dbReference>
<dbReference type="Pfam" id="PF04304">
    <property type="entry name" value="DUF454"/>
    <property type="match status" value="1"/>
</dbReference>
<evidence type="ECO:0000313" key="2">
    <source>
        <dbReference type="EMBL" id="MDT9409864.1"/>
    </source>
</evidence>
<dbReference type="Proteomes" id="UP001265983">
    <property type="component" value="Unassembled WGS sequence"/>
</dbReference>
<dbReference type="GO" id="GO:0005886">
    <property type="term" value="C:plasma membrane"/>
    <property type="evidence" value="ECO:0007669"/>
    <property type="project" value="TreeGrafter"/>
</dbReference>
<protein>
    <submittedName>
        <fullName evidence="2">YbaN family protein</fullName>
    </submittedName>
</protein>
<dbReference type="PIRSF" id="PIRSF016789">
    <property type="entry name" value="DUF454"/>
    <property type="match status" value="1"/>
</dbReference>
<evidence type="ECO:0000313" key="3">
    <source>
        <dbReference type="EMBL" id="VZH86483.1"/>
    </source>
</evidence>
<keyword evidence="1" id="KW-1133">Transmembrane helix</keyword>
<keyword evidence="1" id="KW-0812">Transmembrane</keyword>
<feature type="transmembrane region" description="Helical" evidence="1">
    <location>
        <begin position="90"/>
        <end position="113"/>
    </location>
</feature>
<organism evidence="3 4">
    <name type="scientific">Corynebacterium rouxii</name>
    <dbReference type="NCBI Taxonomy" id="2719119"/>
    <lineage>
        <taxon>Bacteria</taxon>
        <taxon>Bacillati</taxon>
        <taxon>Actinomycetota</taxon>
        <taxon>Actinomycetes</taxon>
        <taxon>Mycobacteriales</taxon>
        <taxon>Corynebacteriaceae</taxon>
        <taxon>Corynebacterium</taxon>
    </lineage>
</organism>
<evidence type="ECO:0000313" key="4">
    <source>
        <dbReference type="Proteomes" id="UP000423525"/>
    </source>
</evidence>
<dbReference type="RefSeq" id="WP_155874454.1">
    <property type="nucleotide sequence ID" value="NZ_CP168248.1"/>
</dbReference>
<evidence type="ECO:0000313" key="5">
    <source>
        <dbReference type="Proteomes" id="UP001265983"/>
    </source>
</evidence>